<reference evidence="2 3" key="1">
    <citation type="submission" date="2019-01" db="EMBL/GenBank/DDBJ databases">
        <authorList>
            <person name="Chen W.-M."/>
        </authorList>
    </citation>
    <scope>NUCLEOTIDE SEQUENCE [LARGE SCALE GENOMIC DNA]</scope>
    <source>
        <strain evidence="2 3">CCP-6</strain>
    </source>
</reference>
<dbReference type="Gene3D" id="2.40.10.120">
    <property type="match status" value="1"/>
</dbReference>
<dbReference type="InterPro" id="IPR001478">
    <property type="entry name" value="PDZ"/>
</dbReference>
<comment type="caution">
    <text evidence="2">The sequence shown here is derived from an EMBL/GenBank/DDBJ whole genome shotgun (WGS) entry which is preliminary data.</text>
</comment>
<dbReference type="GO" id="GO:0008233">
    <property type="term" value="F:peptidase activity"/>
    <property type="evidence" value="ECO:0007669"/>
    <property type="project" value="UniProtKB-KW"/>
</dbReference>
<gene>
    <name evidence="2" type="ORF">EOD42_18805</name>
</gene>
<evidence type="ECO:0000313" key="3">
    <source>
        <dbReference type="Proteomes" id="UP000282957"/>
    </source>
</evidence>
<feature type="domain" description="PDZ" evidence="1">
    <location>
        <begin position="220"/>
        <end position="303"/>
    </location>
</feature>
<keyword evidence="3" id="KW-1185">Reference proteome</keyword>
<dbReference type="InterPro" id="IPR009003">
    <property type="entry name" value="Peptidase_S1_PA"/>
</dbReference>
<dbReference type="OrthoDB" id="7296822at2"/>
<name>A0A437M3U3_9PROT</name>
<evidence type="ECO:0000259" key="1">
    <source>
        <dbReference type="PROSITE" id="PS50106"/>
    </source>
</evidence>
<dbReference type="Pfam" id="PF13180">
    <property type="entry name" value="PDZ_2"/>
    <property type="match status" value="1"/>
</dbReference>
<dbReference type="Proteomes" id="UP000282957">
    <property type="component" value="Unassembled WGS sequence"/>
</dbReference>
<keyword evidence="2" id="KW-0378">Hydrolase</keyword>
<evidence type="ECO:0000313" key="2">
    <source>
        <dbReference type="EMBL" id="RVT92266.1"/>
    </source>
</evidence>
<sequence length="325" mass="34795">MSDDDWEVPSALQPDPADYGFDLRAKLDAVVALKALVPPDAFSANSLGTEREGSAVLIDAKGLFLTIGYLVMESETIWLTANNGRVVQGHCLAMDTDTGFALVQSLGTLDGISPLEFGDSTALKANDAMVLGASGGISRAVAGQVASRQPFAGYWEYLLEDAVFTSPAHPHWGGTACLNMEGRLVGIGSLILQQGERGGRRLDLNMVVPIQELTPILPALLRQGRSDNPPRPWLGMLAVEEEEGVSVGSVTKGAPAEKAGLRTKDRILTVGQENVTDLVGLWRSIRALGNAGVPVPLRVERNDRVLSLTPVSADRRNFLKQPRLH</sequence>
<dbReference type="Gene3D" id="2.30.42.10">
    <property type="match status" value="1"/>
</dbReference>
<dbReference type="SUPFAM" id="SSF50156">
    <property type="entry name" value="PDZ domain-like"/>
    <property type="match status" value="1"/>
</dbReference>
<dbReference type="PROSITE" id="PS50106">
    <property type="entry name" value="PDZ"/>
    <property type="match status" value="1"/>
</dbReference>
<keyword evidence="2" id="KW-0645">Protease</keyword>
<organism evidence="2 3">
    <name type="scientific">Rhodovarius crocodyli</name>
    <dbReference type="NCBI Taxonomy" id="1979269"/>
    <lineage>
        <taxon>Bacteria</taxon>
        <taxon>Pseudomonadati</taxon>
        <taxon>Pseudomonadota</taxon>
        <taxon>Alphaproteobacteria</taxon>
        <taxon>Acetobacterales</taxon>
        <taxon>Roseomonadaceae</taxon>
        <taxon>Rhodovarius</taxon>
    </lineage>
</organism>
<dbReference type="Pfam" id="PF13365">
    <property type="entry name" value="Trypsin_2"/>
    <property type="match status" value="1"/>
</dbReference>
<proteinExistence type="predicted"/>
<dbReference type="AlphaFoldDB" id="A0A437M3U3"/>
<dbReference type="GO" id="GO:0006508">
    <property type="term" value="P:proteolysis"/>
    <property type="evidence" value="ECO:0007669"/>
    <property type="project" value="UniProtKB-KW"/>
</dbReference>
<protein>
    <submittedName>
        <fullName evidence="2">Serine protease</fullName>
    </submittedName>
</protein>
<dbReference type="RefSeq" id="WP_127789120.1">
    <property type="nucleotide sequence ID" value="NZ_SACL01000007.1"/>
</dbReference>
<accession>A0A437M3U3</accession>
<dbReference type="InterPro" id="IPR036034">
    <property type="entry name" value="PDZ_sf"/>
</dbReference>
<dbReference type="SUPFAM" id="SSF50494">
    <property type="entry name" value="Trypsin-like serine proteases"/>
    <property type="match status" value="1"/>
</dbReference>
<dbReference type="EMBL" id="SACL01000007">
    <property type="protein sequence ID" value="RVT92266.1"/>
    <property type="molecule type" value="Genomic_DNA"/>
</dbReference>
<dbReference type="SMART" id="SM00228">
    <property type="entry name" value="PDZ"/>
    <property type="match status" value="1"/>
</dbReference>